<organism evidence="2 3">
    <name type="scientific">Hoeflea marina</name>
    <dbReference type="NCBI Taxonomy" id="274592"/>
    <lineage>
        <taxon>Bacteria</taxon>
        <taxon>Pseudomonadati</taxon>
        <taxon>Pseudomonadota</taxon>
        <taxon>Alphaproteobacteria</taxon>
        <taxon>Hyphomicrobiales</taxon>
        <taxon>Rhizobiaceae</taxon>
        <taxon>Hoeflea</taxon>
    </lineage>
</organism>
<feature type="domain" description="Rad50/SbcC-type AAA" evidence="1">
    <location>
        <begin position="5"/>
        <end position="213"/>
    </location>
</feature>
<dbReference type="AlphaFoldDB" id="A0A317PKM0"/>
<accession>A0A317PKM0</accession>
<dbReference type="InterPro" id="IPR038729">
    <property type="entry name" value="Rad50/SbcC_AAA"/>
</dbReference>
<dbReference type="GO" id="GO:0006302">
    <property type="term" value="P:double-strand break repair"/>
    <property type="evidence" value="ECO:0007669"/>
    <property type="project" value="InterPro"/>
</dbReference>
<evidence type="ECO:0000313" key="3">
    <source>
        <dbReference type="Proteomes" id="UP000246352"/>
    </source>
</evidence>
<keyword evidence="2" id="KW-0378">Hydrolase</keyword>
<evidence type="ECO:0000313" key="2">
    <source>
        <dbReference type="EMBL" id="PWW00580.1"/>
    </source>
</evidence>
<gene>
    <name evidence="2" type="ORF">DFR52_103787</name>
</gene>
<dbReference type="Gene3D" id="3.40.50.300">
    <property type="entry name" value="P-loop containing nucleotide triphosphate hydrolases"/>
    <property type="match status" value="2"/>
</dbReference>
<protein>
    <submittedName>
        <fullName evidence="2">Exonuclease SbcC</fullName>
    </submittedName>
</protein>
<dbReference type="PANTHER" id="PTHR32114">
    <property type="entry name" value="ABC TRANSPORTER ABCH.3"/>
    <property type="match status" value="1"/>
</dbReference>
<name>A0A317PKM0_9HYPH</name>
<dbReference type="Proteomes" id="UP000246352">
    <property type="component" value="Unassembled WGS sequence"/>
</dbReference>
<keyword evidence="2" id="KW-0540">Nuclease</keyword>
<dbReference type="Pfam" id="PF13476">
    <property type="entry name" value="AAA_23"/>
    <property type="match status" value="1"/>
</dbReference>
<dbReference type="OrthoDB" id="9795626at2"/>
<comment type="caution">
    <text evidence="2">The sequence shown here is derived from an EMBL/GenBank/DDBJ whole genome shotgun (WGS) entry which is preliminary data.</text>
</comment>
<dbReference type="PANTHER" id="PTHR32114:SF2">
    <property type="entry name" value="ABC TRANSPORTER ABCH.3"/>
    <property type="match status" value="1"/>
</dbReference>
<dbReference type="EMBL" id="QGTR01000003">
    <property type="protein sequence ID" value="PWW00580.1"/>
    <property type="molecule type" value="Genomic_DNA"/>
</dbReference>
<keyword evidence="2" id="KW-0269">Exonuclease</keyword>
<dbReference type="Pfam" id="PF13558">
    <property type="entry name" value="SbcC_Walker_B"/>
    <property type="match status" value="1"/>
</dbReference>
<dbReference type="RefSeq" id="WP_110032779.1">
    <property type="nucleotide sequence ID" value="NZ_QGTR01000003.1"/>
</dbReference>
<keyword evidence="3" id="KW-1185">Reference proteome</keyword>
<dbReference type="SUPFAM" id="SSF52540">
    <property type="entry name" value="P-loop containing nucleoside triphosphate hydrolases"/>
    <property type="match status" value="1"/>
</dbReference>
<evidence type="ECO:0000259" key="1">
    <source>
        <dbReference type="Pfam" id="PF13476"/>
    </source>
</evidence>
<proteinExistence type="predicted"/>
<dbReference type="InterPro" id="IPR027417">
    <property type="entry name" value="P-loop_NTPase"/>
</dbReference>
<sequence length="1019" mass="107830">MKPLRLTMQAFGPYASRVELDFRPALESGLFGIYGPTGAGKSSIFSAMTFALFGESAREEQMATSLRSDHADPDCLTEVELVFGLGAKTYLCRRVPEQVRPAKRGGGETRENHAAWLFDVSGIPVDDISATRCGVVLAEKKVTQVDEVLGRILGYGASQFRQIVLLPQGKFETFLTAKTDKRLAILRDLFDVSLYKRLAQKMKDDAKVAEDRIRERRVICADRLKEAGFADLDALSDGLAEAAERLVLAEGMTVAAGDAAKLSEEQLQQATALEARFVEAGSAQAGLEALLARSPEMGLVEARLAKASAARALADVDQSASTQAAAAQAAEAARQAASTAAVLAGEAHGEADRLLQAELARLPESDALGRALADHLRHRQTLERTEAIRLDLGAAGATASQAQAGFQTAEADLTGTLAKAAELDGRLRQARLTEAERARLMALRERTIQALAAARRHGAAEASRDQAAAAAGSARQAHAASVAALDSAESVFERAEAGASEMQALQLAAKLADGAPCPVCGSPHHPAPARGTAGDGELDQTLRLARAALADARRRESDARATRLAAEATLQERGAILQSLELPPEDIATATAAAEAVARDLGSLGPVQDIAGLETALAALESGRPEIETRLAAARTLLEAGRTGLALARQSLETALGSVPEELRSQSALETAIAGLETETEMRRQRLETARQRERSASEALLGARKDLQNAEQSAIAASHAADAARTTLTERLAGHGLSEDDYRACKSDIPEMGRFEAMLDEHRTRVAAARDRHGRAVAGVAESERPDLPAYQQHRDAAVEARDQAIRQAESVRSGLARLHQLQAGLAAESAVIEGMEAEFQPLGRLADAFNGRNILKTNLESFAIGAMFEAVLDAANLRLGPMTDGRYSLIRELEPTGAGSRGLGIEILDSYTGRARGTATLSGGETFLAALSLALGLSDVVQSSSNGIRLDTIFIDEGFGSLDAASLDRVLQALQDLVGNTRAVGLISHVETVQQAIPNGFRIISSSTGSQVVPRHL</sequence>
<reference evidence="2 3" key="1">
    <citation type="submission" date="2018-05" db="EMBL/GenBank/DDBJ databases">
        <title>Genomic Encyclopedia of Type Strains, Phase IV (KMG-IV): sequencing the most valuable type-strain genomes for metagenomic binning, comparative biology and taxonomic classification.</title>
        <authorList>
            <person name="Goeker M."/>
        </authorList>
    </citation>
    <scope>NUCLEOTIDE SEQUENCE [LARGE SCALE GENOMIC DNA]</scope>
    <source>
        <strain evidence="2 3">DSM 16791</strain>
    </source>
</reference>
<dbReference type="GO" id="GO:0016887">
    <property type="term" value="F:ATP hydrolysis activity"/>
    <property type="evidence" value="ECO:0007669"/>
    <property type="project" value="InterPro"/>
</dbReference>
<dbReference type="GO" id="GO:0004527">
    <property type="term" value="F:exonuclease activity"/>
    <property type="evidence" value="ECO:0007669"/>
    <property type="project" value="UniProtKB-KW"/>
</dbReference>